<proteinExistence type="predicted"/>
<dbReference type="InterPro" id="IPR050706">
    <property type="entry name" value="Cyclic-di-GMP_PDE-like"/>
</dbReference>
<dbReference type="InterPro" id="IPR035919">
    <property type="entry name" value="EAL_sf"/>
</dbReference>
<keyword evidence="3" id="KW-1185">Reference proteome</keyword>
<reference evidence="2 3" key="1">
    <citation type="submission" date="2019-04" db="EMBL/GenBank/DDBJ databases">
        <title>Salinimonas iocasae sp. nov., a halophilic bacterium isolated from the outer tube casing of tubeworms in Okinawa Trough.</title>
        <authorList>
            <person name="Zhang H."/>
            <person name="Wang H."/>
            <person name="Li C."/>
        </authorList>
    </citation>
    <scope>NUCLEOTIDE SEQUENCE [LARGE SCALE GENOMIC DNA]</scope>
    <source>
        <strain evidence="2 3">KX18D6</strain>
    </source>
</reference>
<dbReference type="SUPFAM" id="SSF141868">
    <property type="entry name" value="EAL domain-like"/>
    <property type="match status" value="1"/>
</dbReference>
<dbReference type="KEGG" id="salk:FBQ74_16055"/>
<dbReference type="SMART" id="SM00065">
    <property type="entry name" value="GAF"/>
    <property type="match status" value="1"/>
</dbReference>
<evidence type="ECO:0000313" key="2">
    <source>
        <dbReference type="EMBL" id="QCZ94890.1"/>
    </source>
</evidence>
<dbReference type="InterPro" id="IPR003018">
    <property type="entry name" value="GAF"/>
</dbReference>
<dbReference type="SMART" id="SM00052">
    <property type="entry name" value="EAL"/>
    <property type="match status" value="1"/>
</dbReference>
<organism evidence="2 3">
    <name type="scientific">Salinimonas iocasae</name>
    <dbReference type="NCBI Taxonomy" id="2572577"/>
    <lineage>
        <taxon>Bacteria</taxon>
        <taxon>Pseudomonadati</taxon>
        <taxon>Pseudomonadota</taxon>
        <taxon>Gammaproteobacteria</taxon>
        <taxon>Alteromonadales</taxon>
        <taxon>Alteromonadaceae</taxon>
        <taxon>Alteromonas/Salinimonas group</taxon>
        <taxon>Salinimonas</taxon>
    </lineage>
</organism>
<dbReference type="OrthoDB" id="1673646at2"/>
<dbReference type="RefSeq" id="WP_139757622.1">
    <property type="nucleotide sequence ID" value="NZ_CP039852.1"/>
</dbReference>
<dbReference type="Proteomes" id="UP000304912">
    <property type="component" value="Chromosome"/>
</dbReference>
<dbReference type="PANTHER" id="PTHR33121">
    <property type="entry name" value="CYCLIC DI-GMP PHOSPHODIESTERASE PDEF"/>
    <property type="match status" value="1"/>
</dbReference>
<dbReference type="PANTHER" id="PTHR33121:SF70">
    <property type="entry name" value="SIGNALING PROTEIN YKOW"/>
    <property type="match status" value="1"/>
</dbReference>
<dbReference type="Pfam" id="PF13185">
    <property type="entry name" value="GAF_2"/>
    <property type="match status" value="1"/>
</dbReference>
<name>A0A5B7YHT7_9ALTE</name>
<sequence>MSQQSFEAFLAGGDPAKLGSIADLSMLLEAIRRYLNMDVAFTSRFTETDRLVELVRIDENASGWCELKSGASDPLEESFCFKIVEGQLNNIISDTSVDPITNKMPVTTQLNIGSYIGVPIPLGEGEIYGTLCCYDKSSNDTLGERDVELLHIIASYIGQVLGRSFNSKKKQEAIRRQVRSVIDNGQIDVVFQPIYGQQSQHYEYYEVLARFNTEPYRPPNEWLYDADLVDLGLEVESAIVNKVAQRLKQANASGLGLKVAINVSPRMMESGLLPGLLRDVDSDQLRIELTEHVRITNYEEFRTFLKPLSDKGFKICIDDVGAGFASLKHILEIEPDVIKLDLSLASNIHQDTKRQALVTGLLAFASSFNCEVVAEGIETIEEYHALEQLGVKFFQGWYFSRPVAFDQLS</sequence>
<gene>
    <name evidence="2" type="ORF">FBQ74_16055</name>
</gene>
<feature type="domain" description="EAL" evidence="1">
    <location>
        <begin position="171"/>
        <end position="409"/>
    </location>
</feature>
<dbReference type="InterPro" id="IPR029016">
    <property type="entry name" value="GAF-like_dom_sf"/>
</dbReference>
<protein>
    <submittedName>
        <fullName evidence="2">EAL domain-containing protein</fullName>
    </submittedName>
</protein>
<dbReference type="EMBL" id="CP039852">
    <property type="protein sequence ID" value="QCZ94890.1"/>
    <property type="molecule type" value="Genomic_DNA"/>
</dbReference>
<dbReference type="InterPro" id="IPR001633">
    <property type="entry name" value="EAL_dom"/>
</dbReference>
<evidence type="ECO:0000259" key="1">
    <source>
        <dbReference type="PROSITE" id="PS50883"/>
    </source>
</evidence>
<accession>A0A5B7YHT7</accession>
<dbReference type="SUPFAM" id="SSF55781">
    <property type="entry name" value="GAF domain-like"/>
    <property type="match status" value="1"/>
</dbReference>
<dbReference type="Pfam" id="PF00563">
    <property type="entry name" value="EAL"/>
    <property type="match status" value="1"/>
</dbReference>
<dbReference type="PROSITE" id="PS50883">
    <property type="entry name" value="EAL"/>
    <property type="match status" value="1"/>
</dbReference>
<evidence type="ECO:0000313" key="3">
    <source>
        <dbReference type="Proteomes" id="UP000304912"/>
    </source>
</evidence>
<dbReference type="GO" id="GO:0071111">
    <property type="term" value="F:cyclic-guanylate-specific phosphodiesterase activity"/>
    <property type="evidence" value="ECO:0007669"/>
    <property type="project" value="InterPro"/>
</dbReference>
<dbReference type="Gene3D" id="3.20.20.450">
    <property type="entry name" value="EAL domain"/>
    <property type="match status" value="1"/>
</dbReference>
<dbReference type="CDD" id="cd01948">
    <property type="entry name" value="EAL"/>
    <property type="match status" value="1"/>
</dbReference>
<dbReference type="AlphaFoldDB" id="A0A5B7YHT7"/>
<dbReference type="Gene3D" id="3.30.450.40">
    <property type="match status" value="1"/>
</dbReference>